<accession>A0A955I715</accession>
<protein>
    <submittedName>
        <fullName evidence="14">Membrane protein insertase YidC</fullName>
    </submittedName>
</protein>
<dbReference type="GO" id="GO:0015031">
    <property type="term" value="P:protein transport"/>
    <property type="evidence" value="ECO:0007669"/>
    <property type="project" value="UniProtKB-KW"/>
</dbReference>
<dbReference type="InterPro" id="IPR001708">
    <property type="entry name" value="YidC/ALB3/OXA1/COX18"/>
</dbReference>
<dbReference type="Proteomes" id="UP000760819">
    <property type="component" value="Unassembled WGS sequence"/>
</dbReference>
<evidence type="ECO:0000313" key="15">
    <source>
        <dbReference type="Proteomes" id="UP000760819"/>
    </source>
</evidence>
<organism evidence="14 15">
    <name type="scientific">Candidatus Dojkabacteria bacterium</name>
    <dbReference type="NCBI Taxonomy" id="2099670"/>
    <lineage>
        <taxon>Bacteria</taxon>
        <taxon>Candidatus Dojkabacteria</taxon>
    </lineage>
</organism>
<evidence type="ECO:0000256" key="4">
    <source>
        <dbReference type="ARBA" id="ARBA00022692"/>
    </source>
</evidence>
<dbReference type="PANTHER" id="PTHR12428">
    <property type="entry name" value="OXA1"/>
    <property type="match status" value="1"/>
</dbReference>
<evidence type="ECO:0000256" key="8">
    <source>
        <dbReference type="ARBA" id="ARBA00023186"/>
    </source>
</evidence>
<dbReference type="Pfam" id="PF02096">
    <property type="entry name" value="60KD_IMP"/>
    <property type="match status" value="1"/>
</dbReference>
<dbReference type="PANTHER" id="PTHR12428:SF65">
    <property type="entry name" value="CYTOCHROME C OXIDASE ASSEMBLY PROTEIN COX18, MITOCHONDRIAL"/>
    <property type="match status" value="1"/>
</dbReference>
<evidence type="ECO:0000256" key="6">
    <source>
        <dbReference type="ARBA" id="ARBA00022989"/>
    </source>
</evidence>
<feature type="transmembrane region" description="Helical" evidence="12">
    <location>
        <begin position="168"/>
        <end position="190"/>
    </location>
</feature>
<keyword evidence="4 9" id="KW-0812">Transmembrane</keyword>
<dbReference type="GO" id="GO:0032977">
    <property type="term" value="F:membrane insertase activity"/>
    <property type="evidence" value="ECO:0007669"/>
    <property type="project" value="InterPro"/>
</dbReference>
<feature type="transmembrane region" description="Helical" evidence="12">
    <location>
        <begin position="229"/>
        <end position="252"/>
    </location>
</feature>
<keyword evidence="2" id="KW-0813">Transport</keyword>
<dbReference type="GO" id="GO:0005886">
    <property type="term" value="C:plasma membrane"/>
    <property type="evidence" value="ECO:0007669"/>
    <property type="project" value="UniProtKB-SubCell"/>
</dbReference>
<sequence>MDIFTLLVHQPVYNLLVVLYRLFSDNLGFAIIAIALLSRLVTIPITMKQIKNAEKAQEMNARIKKVKEKYKNNKEKQSQELMKVQSEYLPGQLAGCLPMILQFALLITVYNVLLRGIFGPQGLADFNQFAYPFVPQFAEGAVINGNFLGILDLGQIPATLGDASILQMLPYVVLVLLVGAAQFFSTKVLTGARKQQNDKKEESKNKKKKDSAEPDFAEAMQRSTQQTMYLFPILIMLSAWNFPAGVGLYWTVQSGFVIIQQFITTKLKQFNVAKSN</sequence>
<comment type="subcellular location">
    <subcellularLocation>
        <location evidence="1">Cell membrane</location>
        <topology evidence="1">Multi-pass membrane protein</topology>
    </subcellularLocation>
    <subcellularLocation>
        <location evidence="9">Membrane</location>
        <topology evidence="9">Multi-pass membrane protein</topology>
    </subcellularLocation>
</comment>
<feature type="transmembrane region" description="Helical" evidence="12">
    <location>
        <begin position="93"/>
        <end position="113"/>
    </location>
</feature>
<evidence type="ECO:0000256" key="1">
    <source>
        <dbReference type="ARBA" id="ARBA00004651"/>
    </source>
</evidence>
<comment type="caution">
    <text evidence="14">The sequence shown here is derived from an EMBL/GenBank/DDBJ whole genome shotgun (WGS) entry which is preliminary data.</text>
</comment>
<dbReference type="NCBIfam" id="TIGR03592">
    <property type="entry name" value="yidC_oxa1_cterm"/>
    <property type="match status" value="1"/>
</dbReference>
<evidence type="ECO:0000256" key="7">
    <source>
        <dbReference type="ARBA" id="ARBA00023136"/>
    </source>
</evidence>
<feature type="region of interest" description="Disordered" evidence="11">
    <location>
        <begin position="194"/>
        <end position="216"/>
    </location>
</feature>
<keyword evidence="3" id="KW-1003">Cell membrane</keyword>
<keyword evidence="10" id="KW-0175">Coiled coil</keyword>
<keyword evidence="8" id="KW-0143">Chaperone</keyword>
<dbReference type="EMBL" id="JAGQLI010000034">
    <property type="protein sequence ID" value="MCA9378921.1"/>
    <property type="molecule type" value="Genomic_DNA"/>
</dbReference>
<evidence type="ECO:0000313" key="14">
    <source>
        <dbReference type="EMBL" id="MCA9378921.1"/>
    </source>
</evidence>
<name>A0A955I715_9BACT</name>
<keyword evidence="7 12" id="KW-0472">Membrane</keyword>
<feature type="domain" description="Membrane insertase YidC/Oxa/ALB C-terminal" evidence="13">
    <location>
        <begin position="28"/>
        <end position="265"/>
    </location>
</feature>
<evidence type="ECO:0000256" key="3">
    <source>
        <dbReference type="ARBA" id="ARBA00022475"/>
    </source>
</evidence>
<feature type="compositionally biased region" description="Basic and acidic residues" evidence="11">
    <location>
        <begin position="195"/>
        <end position="204"/>
    </location>
</feature>
<dbReference type="InterPro" id="IPR028055">
    <property type="entry name" value="YidC/Oxa/ALB_C"/>
</dbReference>
<keyword evidence="5" id="KW-0653">Protein transport</keyword>
<proteinExistence type="inferred from homology"/>
<evidence type="ECO:0000256" key="12">
    <source>
        <dbReference type="SAM" id="Phobius"/>
    </source>
</evidence>
<dbReference type="AlphaFoldDB" id="A0A955I715"/>
<evidence type="ECO:0000256" key="10">
    <source>
        <dbReference type="SAM" id="Coils"/>
    </source>
</evidence>
<evidence type="ECO:0000256" key="11">
    <source>
        <dbReference type="SAM" id="MobiDB-lite"/>
    </source>
</evidence>
<feature type="coiled-coil region" evidence="10">
    <location>
        <begin position="53"/>
        <end position="87"/>
    </location>
</feature>
<reference evidence="14" key="2">
    <citation type="journal article" date="2021" name="Microbiome">
        <title>Successional dynamics and alternative stable states in a saline activated sludge microbial community over 9 years.</title>
        <authorList>
            <person name="Wang Y."/>
            <person name="Ye J."/>
            <person name="Ju F."/>
            <person name="Liu L."/>
            <person name="Boyd J.A."/>
            <person name="Deng Y."/>
            <person name="Parks D.H."/>
            <person name="Jiang X."/>
            <person name="Yin X."/>
            <person name="Woodcroft B.J."/>
            <person name="Tyson G.W."/>
            <person name="Hugenholtz P."/>
            <person name="Polz M.F."/>
            <person name="Zhang T."/>
        </authorList>
    </citation>
    <scope>NUCLEOTIDE SEQUENCE</scope>
    <source>
        <strain evidence="14">HKST-UBA12</strain>
    </source>
</reference>
<evidence type="ECO:0000256" key="9">
    <source>
        <dbReference type="RuleBase" id="RU003945"/>
    </source>
</evidence>
<evidence type="ECO:0000256" key="5">
    <source>
        <dbReference type="ARBA" id="ARBA00022927"/>
    </source>
</evidence>
<dbReference type="CDD" id="cd20070">
    <property type="entry name" value="5TM_YidC_Alb3"/>
    <property type="match status" value="1"/>
</dbReference>
<dbReference type="GO" id="GO:0051205">
    <property type="term" value="P:protein insertion into membrane"/>
    <property type="evidence" value="ECO:0007669"/>
    <property type="project" value="TreeGrafter"/>
</dbReference>
<reference evidence="14" key="1">
    <citation type="submission" date="2020-04" db="EMBL/GenBank/DDBJ databases">
        <authorList>
            <person name="Zhang T."/>
        </authorList>
    </citation>
    <scope>NUCLEOTIDE SEQUENCE</scope>
    <source>
        <strain evidence="14">HKST-UBA12</strain>
    </source>
</reference>
<comment type="similarity">
    <text evidence="9">Belongs to the OXA1/ALB3/YidC family.</text>
</comment>
<evidence type="ECO:0000259" key="13">
    <source>
        <dbReference type="Pfam" id="PF02096"/>
    </source>
</evidence>
<gene>
    <name evidence="14" type="primary">yidC</name>
    <name evidence="14" type="ORF">KC640_00695</name>
</gene>
<keyword evidence="6 12" id="KW-1133">Transmembrane helix</keyword>
<dbReference type="InterPro" id="IPR047196">
    <property type="entry name" value="YidC_ALB_C"/>
</dbReference>
<evidence type="ECO:0000256" key="2">
    <source>
        <dbReference type="ARBA" id="ARBA00022448"/>
    </source>
</evidence>